<feature type="compositionally biased region" description="Low complexity" evidence="2">
    <location>
        <begin position="162"/>
        <end position="199"/>
    </location>
</feature>
<gene>
    <name evidence="4" type="ORF">Pcinc_028064</name>
</gene>
<sequence>MPKRRMTTYKKAGMMKKMRQDQRSTSKPPPPPASSSSAPILYSQPPPTVSQHLPPPPASSSYAPSQPPPTVSQHLPPPPASSSYAPSQPPPTVSQHLPPPPASSSSYAPSQPPPTVSLHLPPPPASSSAPSQPPPTVNLHLPPTPASTSAPMHPPLPPPHTSAPKHPSCAVQPQPSTSSTRLSSPPPSTVVQPQPSTSSVAALVDKVKSSYDVRLELLKDNRPTSAIDKKQLIISVDDIRRVLDIAACTVCYAPLTLSAKTDCLSSKLTVTCTSCDTGVVIRDETAKTSEGKNTKMLENNVKGVFEAVNNNIGITGLNRIISTFGFDTFSQGKFTRHAHFLYKRMDKQYPVRMKDVISAVFTHYESYDILPKPTTGLLDITVSYDGTWMTRGHSSHIGVGFVVEVDTGFIIDREVISNFCQVCSSREKRQLPATPEWMARHASSCNKNYTGTSASMGTEAARRLWSRSTQLGLRYTTYVGDGDSSTYQAVQQLNPYDVPVRKEECVNHVSKRLGTRLRKLKKEMMTTITTKTGNEMRRSLLSGPSQLTENTINKMTSYFGKAVRGEKDKPYTSTEDMRKSILASYHHAVSTDDRPQHNYCPPGINSWCFFRRGEADRTKFCRKHSTKPGYFSKIPSEHRGAILKVYTDLTNEDLLKRCMKGRTQNSNESLHSKLWMKVAKHKFAGISRVNFITQVVILEHNFGFEAAYFPRHLGFKTTACKSANLQFLQKKSIRSSTPRKTVRRQRKKSGNSSDYISGGF</sequence>
<evidence type="ECO:0000256" key="1">
    <source>
        <dbReference type="ARBA" id="ARBA00022581"/>
    </source>
</evidence>
<name>A0AAE1K7S8_PETCI</name>
<accession>A0AAE1K7S8</accession>
<dbReference type="Proteomes" id="UP001286313">
    <property type="component" value="Unassembled WGS sequence"/>
</dbReference>
<feature type="compositionally biased region" description="Pro residues" evidence="2">
    <location>
        <begin position="110"/>
        <end position="136"/>
    </location>
</feature>
<dbReference type="Pfam" id="PF20700">
    <property type="entry name" value="Mutator"/>
    <property type="match status" value="1"/>
</dbReference>
<dbReference type="AlphaFoldDB" id="A0AAE1K7S8"/>
<feature type="compositionally biased region" description="Basic residues" evidence="2">
    <location>
        <begin position="1"/>
        <end position="17"/>
    </location>
</feature>
<dbReference type="PANTHER" id="PTHR13037">
    <property type="entry name" value="FORMIN"/>
    <property type="match status" value="1"/>
</dbReference>
<feature type="region of interest" description="Disordered" evidence="2">
    <location>
        <begin position="1"/>
        <end position="199"/>
    </location>
</feature>
<evidence type="ECO:0000256" key="2">
    <source>
        <dbReference type="SAM" id="MobiDB-lite"/>
    </source>
</evidence>
<protein>
    <recommendedName>
        <fullName evidence="3">Mutator-like transposase domain-containing protein</fullName>
    </recommendedName>
</protein>
<keyword evidence="1" id="KW-0945">Host-virus interaction</keyword>
<comment type="caution">
    <text evidence="4">The sequence shown here is derived from an EMBL/GenBank/DDBJ whole genome shotgun (WGS) entry which is preliminary data.</text>
</comment>
<evidence type="ECO:0000259" key="3">
    <source>
        <dbReference type="Pfam" id="PF20700"/>
    </source>
</evidence>
<feature type="compositionally biased region" description="Pro residues" evidence="2">
    <location>
        <begin position="44"/>
        <end position="58"/>
    </location>
</feature>
<evidence type="ECO:0000313" key="5">
    <source>
        <dbReference type="Proteomes" id="UP001286313"/>
    </source>
</evidence>
<feature type="compositionally biased region" description="Pro residues" evidence="2">
    <location>
        <begin position="87"/>
        <end position="102"/>
    </location>
</feature>
<feature type="compositionally biased region" description="Basic residues" evidence="2">
    <location>
        <begin position="740"/>
        <end position="749"/>
    </location>
</feature>
<evidence type="ECO:0000313" key="4">
    <source>
        <dbReference type="EMBL" id="KAK3866394.1"/>
    </source>
</evidence>
<feature type="compositionally biased region" description="Pro residues" evidence="2">
    <location>
        <begin position="152"/>
        <end position="161"/>
    </location>
</feature>
<dbReference type="PANTHER" id="PTHR13037:SF24">
    <property type="entry name" value="POLYCOMB PROTEIN PCL-RELATED"/>
    <property type="match status" value="1"/>
</dbReference>
<feature type="domain" description="Mutator-like transposase" evidence="3">
    <location>
        <begin position="249"/>
        <end position="608"/>
    </location>
</feature>
<keyword evidence="5" id="KW-1185">Reference proteome</keyword>
<feature type="region of interest" description="Disordered" evidence="2">
    <location>
        <begin position="734"/>
        <end position="760"/>
    </location>
</feature>
<feature type="compositionally biased region" description="Pro residues" evidence="2">
    <location>
        <begin position="65"/>
        <end position="80"/>
    </location>
</feature>
<feature type="compositionally biased region" description="Polar residues" evidence="2">
    <location>
        <begin position="750"/>
        <end position="760"/>
    </location>
</feature>
<dbReference type="EMBL" id="JAWQEG010003404">
    <property type="protein sequence ID" value="KAK3866394.1"/>
    <property type="molecule type" value="Genomic_DNA"/>
</dbReference>
<organism evidence="4 5">
    <name type="scientific">Petrolisthes cinctipes</name>
    <name type="common">Flat porcelain crab</name>
    <dbReference type="NCBI Taxonomy" id="88211"/>
    <lineage>
        <taxon>Eukaryota</taxon>
        <taxon>Metazoa</taxon>
        <taxon>Ecdysozoa</taxon>
        <taxon>Arthropoda</taxon>
        <taxon>Crustacea</taxon>
        <taxon>Multicrustacea</taxon>
        <taxon>Malacostraca</taxon>
        <taxon>Eumalacostraca</taxon>
        <taxon>Eucarida</taxon>
        <taxon>Decapoda</taxon>
        <taxon>Pleocyemata</taxon>
        <taxon>Anomura</taxon>
        <taxon>Galatheoidea</taxon>
        <taxon>Porcellanidae</taxon>
        <taxon>Petrolisthes</taxon>
    </lineage>
</organism>
<proteinExistence type="predicted"/>
<dbReference type="InterPro" id="IPR049012">
    <property type="entry name" value="Mutator_transp_dom"/>
</dbReference>
<reference evidence="4" key="1">
    <citation type="submission" date="2023-10" db="EMBL/GenBank/DDBJ databases">
        <title>Genome assemblies of two species of porcelain crab, Petrolisthes cinctipes and Petrolisthes manimaculis (Anomura: Porcellanidae).</title>
        <authorList>
            <person name="Angst P."/>
        </authorList>
    </citation>
    <scope>NUCLEOTIDE SEQUENCE</scope>
    <source>
        <strain evidence="4">PB745_01</strain>
        <tissue evidence="4">Gill</tissue>
    </source>
</reference>